<proteinExistence type="predicted"/>
<accession>A0A024U258</accession>
<evidence type="ECO:0000313" key="1">
    <source>
        <dbReference type="EMBL" id="ETV99956.1"/>
    </source>
</evidence>
<organism evidence="1">
    <name type="scientific">Aphanomyces invadans</name>
    <dbReference type="NCBI Taxonomy" id="157072"/>
    <lineage>
        <taxon>Eukaryota</taxon>
        <taxon>Sar</taxon>
        <taxon>Stramenopiles</taxon>
        <taxon>Oomycota</taxon>
        <taxon>Saprolegniomycetes</taxon>
        <taxon>Saprolegniales</taxon>
        <taxon>Verrucalvaceae</taxon>
        <taxon>Aphanomyces</taxon>
    </lineage>
</organism>
<reference evidence="1" key="1">
    <citation type="submission" date="2013-12" db="EMBL/GenBank/DDBJ databases">
        <title>The Genome Sequence of Aphanomyces invadans NJM9701.</title>
        <authorList>
            <consortium name="The Broad Institute Genomics Platform"/>
            <person name="Russ C."/>
            <person name="Tyler B."/>
            <person name="van West P."/>
            <person name="Dieguez-Uribeondo J."/>
            <person name="Young S.K."/>
            <person name="Zeng Q."/>
            <person name="Gargeya S."/>
            <person name="Fitzgerald M."/>
            <person name="Abouelleil A."/>
            <person name="Alvarado L."/>
            <person name="Chapman S.B."/>
            <person name="Gainer-Dewar J."/>
            <person name="Goldberg J."/>
            <person name="Griggs A."/>
            <person name="Gujja S."/>
            <person name="Hansen M."/>
            <person name="Howarth C."/>
            <person name="Imamovic A."/>
            <person name="Ireland A."/>
            <person name="Larimer J."/>
            <person name="McCowan C."/>
            <person name="Murphy C."/>
            <person name="Pearson M."/>
            <person name="Poon T.W."/>
            <person name="Priest M."/>
            <person name="Roberts A."/>
            <person name="Saif S."/>
            <person name="Shea T."/>
            <person name="Sykes S."/>
            <person name="Wortman J."/>
            <person name="Nusbaum C."/>
            <person name="Birren B."/>
        </authorList>
    </citation>
    <scope>NUCLEOTIDE SEQUENCE [LARGE SCALE GENOMIC DNA]</scope>
    <source>
        <strain evidence="1">NJM9701</strain>
    </source>
</reference>
<dbReference type="GeneID" id="20084461"/>
<dbReference type="VEuPathDB" id="FungiDB:H310_07411"/>
<protein>
    <submittedName>
        <fullName evidence="1">Uncharacterized protein</fullName>
    </submittedName>
</protein>
<name>A0A024U258_9STRA</name>
<dbReference type="AlphaFoldDB" id="A0A024U258"/>
<sequence length="48" mass="5647">MEKLCQDPGAMHATKPNELIHFGWLCLPEAQDDCMQVRRRQLQRQPLL</sequence>
<dbReference type="EMBL" id="KI913965">
    <property type="protein sequence ID" value="ETV99956.1"/>
    <property type="molecule type" value="Genomic_DNA"/>
</dbReference>
<gene>
    <name evidence="1" type="ORF">H310_07411</name>
</gene>
<dbReference type="RefSeq" id="XP_008871374.1">
    <property type="nucleotide sequence ID" value="XM_008873152.1"/>
</dbReference>